<evidence type="ECO:0000313" key="5">
    <source>
        <dbReference type="EMBL" id="RBP40676.1"/>
    </source>
</evidence>
<dbReference type="SUPFAM" id="SSF53822">
    <property type="entry name" value="Periplasmic binding protein-like I"/>
    <property type="match status" value="1"/>
</dbReference>
<dbReference type="InterPro" id="IPR028082">
    <property type="entry name" value="Peripla_BP_I"/>
</dbReference>
<evidence type="ECO:0000259" key="4">
    <source>
        <dbReference type="Pfam" id="PF13458"/>
    </source>
</evidence>
<dbReference type="Gene3D" id="3.40.50.2300">
    <property type="match status" value="2"/>
</dbReference>
<evidence type="ECO:0000256" key="3">
    <source>
        <dbReference type="SAM" id="SignalP"/>
    </source>
</evidence>
<feature type="signal peptide" evidence="3">
    <location>
        <begin position="1"/>
        <end position="25"/>
    </location>
</feature>
<dbReference type="EMBL" id="QNRQ01000003">
    <property type="protein sequence ID" value="RBP40676.1"/>
    <property type="molecule type" value="Genomic_DNA"/>
</dbReference>
<feature type="domain" description="Leucine-binding protein" evidence="4">
    <location>
        <begin position="27"/>
        <end position="374"/>
    </location>
</feature>
<dbReference type="PANTHER" id="PTHR30483">
    <property type="entry name" value="LEUCINE-SPECIFIC-BINDING PROTEIN"/>
    <property type="match status" value="1"/>
</dbReference>
<name>A0A366HDU5_9BURK</name>
<dbReference type="PANTHER" id="PTHR30483:SF38">
    <property type="entry name" value="BLR7848 PROTEIN"/>
    <property type="match status" value="1"/>
</dbReference>
<reference evidence="5 6" key="1">
    <citation type="submission" date="2018-06" db="EMBL/GenBank/DDBJ databases">
        <title>Genomic Encyclopedia of Type Strains, Phase IV (KMG-IV): sequencing the most valuable type-strain genomes for metagenomic binning, comparative biology and taxonomic classification.</title>
        <authorList>
            <person name="Goeker M."/>
        </authorList>
    </citation>
    <scope>NUCLEOTIDE SEQUENCE [LARGE SCALE GENOMIC DNA]</scope>
    <source>
        <strain evidence="5 6">DSM 25520</strain>
    </source>
</reference>
<dbReference type="RefSeq" id="WP_113932467.1">
    <property type="nucleotide sequence ID" value="NZ_JACCEU010000004.1"/>
</dbReference>
<dbReference type="Proteomes" id="UP000253628">
    <property type="component" value="Unassembled WGS sequence"/>
</dbReference>
<accession>A0A366HDU5</accession>
<feature type="chain" id="PRO_5016687422" evidence="3">
    <location>
        <begin position="26"/>
        <end position="384"/>
    </location>
</feature>
<proteinExistence type="inferred from homology"/>
<keyword evidence="6" id="KW-1185">Reference proteome</keyword>
<dbReference type="InterPro" id="IPR028081">
    <property type="entry name" value="Leu-bd"/>
</dbReference>
<dbReference type="CDD" id="cd06333">
    <property type="entry name" value="PBP1_ABC_RPA1789-like"/>
    <property type="match status" value="1"/>
</dbReference>
<sequence>MKTRFKLAAIAAATSFAALSAPAMADINVGISLSTTGPAAALGIPEKNSVALLPATIDGQKINYIVLDDGTDASQAGKNARKLVTEDKVDVILGSSSTPPTAAIAEIANESKTPQIAVAPVELPPEKNKWVFRAPQPISLMAEALAEHMKAHGVKTLGFIGYTDAYGESWLKDMTKAAEAAGIKIGDVERFQRNDTSVTGQAVKLVASKPDAILVAASGTPSVLPQVTLQDRGFKGQIYQTHGTATKEFIRVGGKAVEGTILPVGPVIVADQLPDSHPSKKIGQDYTKRYEEKYGKGSLSAFGAQFYDAFLLFQAAVPAALKAAKPGTPEFRAALRDGIEKSKEVVATHGVYNMTPTDHFGLDSRARVLVQVKDGDWKLLNDKK</sequence>
<comment type="caution">
    <text evidence="5">The sequence shown here is derived from an EMBL/GenBank/DDBJ whole genome shotgun (WGS) entry which is preliminary data.</text>
</comment>
<organism evidence="5 6">
    <name type="scientific">Eoetvoesiella caeni</name>
    <dbReference type="NCBI Taxonomy" id="645616"/>
    <lineage>
        <taxon>Bacteria</taxon>
        <taxon>Pseudomonadati</taxon>
        <taxon>Pseudomonadota</taxon>
        <taxon>Betaproteobacteria</taxon>
        <taxon>Burkholderiales</taxon>
        <taxon>Alcaligenaceae</taxon>
        <taxon>Eoetvoesiella</taxon>
    </lineage>
</organism>
<protein>
    <submittedName>
        <fullName evidence="5">Amino acid/amide ABC transporter substrate-binding protein (HAAT family)</fullName>
    </submittedName>
</protein>
<dbReference type="OrthoDB" id="5290698at2"/>
<evidence type="ECO:0000256" key="2">
    <source>
        <dbReference type="ARBA" id="ARBA00022729"/>
    </source>
</evidence>
<dbReference type="AlphaFoldDB" id="A0A366HDU5"/>
<dbReference type="InterPro" id="IPR051010">
    <property type="entry name" value="BCAA_transport"/>
</dbReference>
<keyword evidence="2 3" id="KW-0732">Signal</keyword>
<evidence type="ECO:0000313" key="6">
    <source>
        <dbReference type="Proteomes" id="UP000253628"/>
    </source>
</evidence>
<evidence type="ECO:0000256" key="1">
    <source>
        <dbReference type="ARBA" id="ARBA00010062"/>
    </source>
</evidence>
<comment type="similarity">
    <text evidence="1">Belongs to the leucine-binding protein family.</text>
</comment>
<gene>
    <name evidence="5" type="ORF">DFR37_10314</name>
</gene>
<dbReference type="Pfam" id="PF13458">
    <property type="entry name" value="Peripla_BP_6"/>
    <property type="match status" value="1"/>
</dbReference>